<dbReference type="PANTHER" id="PTHR41771:SF1">
    <property type="entry name" value="MEMBRANE PROTEIN"/>
    <property type="match status" value="1"/>
</dbReference>
<accession>F1YFK3</accession>
<evidence type="ECO:0000256" key="2">
    <source>
        <dbReference type="SAM" id="Phobius"/>
    </source>
</evidence>
<dbReference type="AlphaFoldDB" id="F1YFK3"/>
<dbReference type="Proteomes" id="UP000035065">
    <property type="component" value="Unassembled WGS sequence"/>
</dbReference>
<keyword evidence="2" id="KW-1133">Transmembrane helix</keyword>
<feature type="transmembrane region" description="Helical" evidence="2">
    <location>
        <begin position="246"/>
        <end position="265"/>
    </location>
</feature>
<dbReference type="RefSeq" id="WP_009677771.1">
    <property type="nucleotide sequence ID" value="NZ_AEUD01000002.1"/>
</dbReference>
<evidence type="ECO:0000313" key="4">
    <source>
        <dbReference type="Proteomes" id="UP000035065"/>
    </source>
</evidence>
<comment type="caution">
    <text evidence="3">The sequence shown here is derived from an EMBL/GenBank/DDBJ whole genome shotgun (WGS) entry which is preliminary data.</text>
</comment>
<organism evidence="3 4">
    <name type="scientific">Gordonia neofelifaecis NRRL B-59395</name>
    <dbReference type="NCBI Taxonomy" id="644548"/>
    <lineage>
        <taxon>Bacteria</taxon>
        <taxon>Bacillati</taxon>
        <taxon>Actinomycetota</taxon>
        <taxon>Actinomycetes</taxon>
        <taxon>Mycobacteriales</taxon>
        <taxon>Gordoniaceae</taxon>
        <taxon>Gordonia</taxon>
    </lineage>
</organism>
<feature type="transmembrane region" description="Helical" evidence="2">
    <location>
        <begin position="302"/>
        <end position="325"/>
    </location>
</feature>
<feature type="transmembrane region" description="Helical" evidence="2">
    <location>
        <begin position="442"/>
        <end position="465"/>
    </location>
</feature>
<proteinExistence type="predicted"/>
<feature type="compositionally biased region" description="Basic and acidic residues" evidence="1">
    <location>
        <begin position="17"/>
        <end position="26"/>
    </location>
</feature>
<sequence length="476" mass="48887">MSHRLPEPEPQQHPPKPRAERRREAPAPHAVSHQPGEPIGNGHAGHHHGGGDLPGQLTRYAKPVVVGLLTAAALAVGIGMIVLWPGHEDRPIPMQFRSASGGPIQVSDAEVVSQLKTDCSSQASGTATADFPMVPETGGPCRASILKLESGPDQGRYTVLMVATNAAQATDVPGAPPVDPATADETQAGQPTLNKGDEIRVSAMPGPDGQARYAFYDYRRGTAVIVWAVAFVLAIVGVATWRGARAIVGLVIAFAVLGFFTLPSILDGNPVVAVAVVSAAAILFAVLYLAHGFNLRTSSALLGTLASLVLATVLSRLAISTMSLTGLSAESTTNLQLYQGTISLSGLLLAGFVIGTIGVLNDVTITQASATFELAAVPGQTRIGAFRAAMRVGRDHIASTVYTLVFAYAGSALPLLLLFSVAAQPVSSLITGEEVAIELARAFVGGIALAGSVPLTTAIAAALVVPGKPANKATAA</sequence>
<keyword evidence="4" id="KW-1185">Reference proteome</keyword>
<feature type="transmembrane region" description="Helical" evidence="2">
    <location>
        <begin position="271"/>
        <end position="290"/>
    </location>
</feature>
<evidence type="ECO:0000313" key="3">
    <source>
        <dbReference type="EMBL" id="EGD56387.1"/>
    </source>
</evidence>
<name>F1YFK3_9ACTN</name>
<feature type="transmembrane region" description="Helical" evidence="2">
    <location>
        <begin position="221"/>
        <end position="239"/>
    </location>
</feature>
<gene>
    <name evidence="3" type="ORF">SCNU_02502</name>
</gene>
<dbReference type="Pfam" id="PF07907">
    <property type="entry name" value="YibE_F"/>
    <property type="match status" value="1"/>
</dbReference>
<feature type="compositionally biased region" description="Polar residues" evidence="1">
    <location>
        <begin position="184"/>
        <end position="193"/>
    </location>
</feature>
<keyword evidence="2" id="KW-0472">Membrane</keyword>
<feature type="transmembrane region" description="Helical" evidence="2">
    <location>
        <begin position="337"/>
        <end position="360"/>
    </location>
</feature>
<feature type="region of interest" description="Disordered" evidence="1">
    <location>
        <begin position="171"/>
        <end position="201"/>
    </location>
</feature>
<protein>
    <submittedName>
        <fullName evidence="3">YibE/F family protein</fullName>
    </submittedName>
</protein>
<dbReference type="eggNOG" id="COG5438">
    <property type="taxonomic scope" value="Bacteria"/>
</dbReference>
<reference evidence="3 4" key="1">
    <citation type="journal article" date="2011" name="J. Bacteriol.">
        <title>Draft Genome Sequence of Gordonia neofelifaecis NRRL B-59395, a Cholesterol-Degrading Actinomycete.</title>
        <authorList>
            <person name="Ge F."/>
            <person name="Li W."/>
            <person name="Chen G."/>
            <person name="Liu Y."/>
            <person name="Zhang G."/>
            <person name="Yong B."/>
            <person name="Wang Q."/>
            <person name="Wang N."/>
            <person name="Huang Z."/>
            <person name="Li W."/>
            <person name="Wang J."/>
            <person name="Wu C."/>
            <person name="Xie Q."/>
            <person name="Liu G."/>
        </authorList>
    </citation>
    <scope>NUCLEOTIDE SEQUENCE [LARGE SCALE GENOMIC DNA]</scope>
    <source>
        <strain evidence="3 4">NRRL B-59395</strain>
    </source>
</reference>
<evidence type="ECO:0000256" key="1">
    <source>
        <dbReference type="SAM" id="MobiDB-lite"/>
    </source>
</evidence>
<keyword evidence="2" id="KW-0812">Transmembrane</keyword>
<dbReference type="EMBL" id="AEUD01000002">
    <property type="protein sequence ID" value="EGD56387.1"/>
    <property type="molecule type" value="Genomic_DNA"/>
</dbReference>
<dbReference type="OrthoDB" id="5846312at2"/>
<feature type="transmembrane region" description="Helical" evidence="2">
    <location>
        <begin position="64"/>
        <end position="84"/>
    </location>
</feature>
<dbReference type="InterPro" id="IPR012507">
    <property type="entry name" value="YibE_F"/>
</dbReference>
<feature type="transmembrane region" description="Helical" evidence="2">
    <location>
        <begin position="400"/>
        <end position="422"/>
    </location>
</feature>
<feature type="region of interest" description="Disordered" evidence="1">
    <location>
        <begin position="1"/>
        <end position="55"/>
    </location>
</feature>
<dbReference type="STRING" id="644548.SCNU_02502"/>
<dbReference type="PANTHER" id="PTHR41771">
    <property type="entry name" value="MEMBRANE PROTEIN-RELATED"/>
    <property type="match status" value="1"/>
</dbReference>